<dbReference type="Proteomes" id="UP000501991">
    <property type="component" value="Chromosome"/>
</dbReference>
<dbReference type="Pfam" id="PF00561">
    <property type="entry name" value="Abhydrolase_1"/>
    <property type="match status" value="1"/>
</dbReference>
<evidence type="ECO:0000259" key="1">
    <source>
        <dbReference type="Pfam" id="PF00561"/>
    </source>
</evidence>
<evidence type="ECO:0000313" key="2">
    <source>
        <dbReference type="EMBL" id="QID17590.1"/>
    </source>
</evidence>
<dbReference type="SUPFAM" id="SSF53474">
    <property type="entry name" value="alpha/beta-Hydrolases"/>
    <property type="match status" value="1"/>
</dbReference>
<protein>
    <submittedName>
        <fullName evidence="2">Alpha/beta hydrolase</fullName>
    </submittedName>
</protein>
<dbReference type="InterPro" id="IPR000073">
    <property type="entry name" value="AB_hydrolase_1"/>
</dbReference>
<dbReference type="GO" id="GO:0016020">
    <property type="term" value="C:membrane"/>
    <property type="evidence" value="ECO:0007669"/>
    <property type="project" value="TreeGrafter"/>
</dbReference>
<dbReference type="PANTHER" id="PTHR43798:SF33">
    <property type="entry name" value="HYDROLASE, PUTATIVE (AFU_ORTHOLOGUE AFUA_2G14860)-RELATED"/>
    <property type="match status" value="1"/>
</dbReference>
<keyword evidence="3" id="KW-1185">Reference proteome</keyword>
<organism evidence="2 3">
    <name type="scientific">Nitrogeniibacter mangrovi</name>
    <dbReference type="NCBI Taxonomy" id="2016596"/>
    <lineage>
        <taxon>Bacteria</taxon>
        <taxon>Pseudomonadati</taxon>
        <taxon>Pseudomonadota</taxon>
        <taxon>Betaproteobacteria</taxon>
        <taxon>Rhodocyclales</taxon>
        <taxon>Zoogloeaceae</taxon>
        <taxon>Nitrogeniibacter</taxon>
    </lineage>
</organism>
<gene>
    <name evidence="2" type="ORF">G3580_07985</name>
</gene>
<accession>A0A6C1B5L3</accession>
<dbReference type="PANTHER" id="PTHR43798">
    <property type="entry name" value="MONOACYLGLYCEROL LIPASE"/>
    <property type="match status" value="1"/>
</dbReference>
<dbReference type="AlphaFoldDB" id="A0A6C1B5L3"/>
<feature type="domain" description="AB hydrolase-1" evidence="1">
    <location>
        <begin position="27"/>
        <end position="171"/>
    </location>
</feature>
<sequence>MKSPQSRYLDVRGLRYHCTCWGRPGAPLLLMLHGWGDAGGSFAFVAERLKRDWYVVAPDWRGFGRSERAPGGYWFPDYFGDLECLLDQLAPGAMVPLVGHSLGGNIALMYAGIRPARITSVVAIDAFGLADRAPEEAPGRYEKWLQELAQPAALRDYDSFEALAQRLQKQNPRLDDAKAAYLARVLGVSDERDRVRLAADPAHRRVNPVLYRRAEAEACWRRVKAPVMWIEPEDLRLREQLGLTPEVVEANKACFADFRERFIPETGHNLHHDAPAEVARLIDEFAIAGGGEVADAA</sequence>
<keyword evidence="2" id="KW-0378">Hydrolase</keyword>
<dbReference type="EMBL" id="CP048836">
    <property type="protein sequence ID" value="QID17590.1"/>
    <property type="molecule type" value="Genomic_DNA"/>
</dbReference>
<dbReference type="KEGG" id="azq:G3580_07985"/>
<evidence type="ECO:0000313" key="3">
    <source>
        <dbReference type="Proteomes" id="UP000501991"/>
    </source>
</evidence>
<dbReference type="GO" id="GO:0016787">
    <property type="term" value="F:hydrolase activity"/>
    <property type="evidence" value="ECO:0007669"/>
    <property type="project" value="UniProtKB-KW"/>
</dbReference>
<proteinExistence type="predicted"/>
<dbReference type="InterPro" id="IPR029058">
    <property type="entry name" value="AB_hydrolase_fold"/>
</dbReference>
<dbReference type="Gene3D" id="3.40.50.1820">
    <property type="entry name" value="alpha/beta hydrolase"/>
    <property type="match status" value="1"/>
</dbReference>
<dbReference type="RefSeq" id="WP_173764753.1">
    <property type="nucleotide sequence ID" value="NZ_CP048836.1"/>
</dbReference>
<reference evidence="2 3" key="1">
    <citation type="submission" date="2020-02" db="EMBL/GenBank/DDBJ databases">
        <title>Nitrogenibacter mangrovi gen. nov., sp. nov. isolated from mangrove sediment, a denitrifying betaproteobacterium.</title>
        <authorList>
            <person name="Liao H."/>
            <person name="Tian Y."/>
        </authorList>
    </citation>
    <scope>NUCLEOTIDE SEQUENCE [LARGE SCALE GENOMIC DNA]</scope>
    <source>
        <strain evidence="2 3">M9-3-2</strain>
    </source>
</reference>
<dbReference type="InterPro" id="IPR050266">
    <property type="entry name" value="AB_hydrolase_sf"/>
</dbReference>
<name>A0A6C1B5L3_9RHOO</name>
<dbReference type="PRINTS" id="PR00111">
    <property type="entry name" value="ABHYDROLASE"/>
</dbReference>